<keyword evidence="3" id="KW-1185">Reference proteome</keyword>
<accession>A0AAV5V370</accession>
<evidence type="ECO:0000313" key="2">
    <source>
        <dbReference type="EMBL" id="GMT13004.1"/>
    </source>
</evidence>
<keyword evidence="1" id="KW-0812">Transmembrane</keyword>
<keyword evidence="1" id="KW-1133">Transmembrane helix</keyword>
<evidence type="ECO:0000313" key="3">
    <source>
        <dbReference type="Proteomes" id="UP001432322"/>
    </source>
</evidence>
<feature type="transmembrane region" description="Helical" evidence="1">
    <location>
        <begin position="48"/>
        <end position="68"/>
    </location>
</feature>
<dbReference type="Proteomes" id="UP001432322">
    <property type="component" value="Unassembled WGS sequence"/>
</dbReference>
<organism evidence="2 3">
    <name type="scientific">Pristionchus fissidentatus</name>
    <dbReference type="NCBI Taxonomy" id="1538716"/>
    <lineage>
        <taxon>Eukaryota</taxon>
        <taxon>Metazoa</taxon>
        <taxon>Ecdysozoa</taxon>
        <taxon>Nematoda</taxon>
        <taxon>Chromadorea</taxon>
        <taxon>Rhabditida</taxon>
        <taxon>Rhabditina</taxon>
        <taxon>Diplogasteromorpha</taxon>
        <taxon>Diplogasteroidea</taxon>
        <taxon>Neodiplogasteridae</taxon>
        <taxon>Pristionchus</taxon>
    </lineage>
</organism>
<protein>
    <submittedName>
        <fullName evidence="2">Uncharacterized protein</fullName>
    </submittedName>
</protein>
<reference evidence="2" key="1">
    <citation type="submission" date="2023-10" db="EMBL/GenBank/DDBJ databases">
        <title>Genome assembly of Pristionchus species.</title>
        <authorList>
            <person name="Yoshida K."/>
            <person name="Sommer R.J."/>
        </authorList>
    </citation>
    <scope>NUCLEOTIDE SEQUENCE</scope>
    <source>
        <strain evidence="2">RS5133</strain>
    </source>
</reference>
<sequence>MSTFNEDDPKYLHCCGCHISKSFAPTHIVEAILAVVLLYGVHKEHKYCIIAYLIFGILAEIAVVYFLFNHPNQIVDTNIKGNFDAAVSIVIILIILMWLFMLRMFYLYINYLTDKELGTAAQITYQANHDSDPPSYESSMEKVVIHCRN</sequence>
<gene>
    <name evidence="2" type="ORF">PFISCL1PPCAC_4301</name>
</gene>
<evidence type="ECO:0000256" key="1">
    <source>
        <dbReference type="SAM" id="Phobius"/>
    </source>
</evidence>
<feature type="transmembrane region" description="Helical" evidence="1">
    <location>
        <begin position="88"/>
        <end position="109"/>
    </location>
</feature>
<proteinExistence type="predicted"/>
<keyword evidence="1" id="KW-0472">Membrane</keyword>
<dbReference type="AlphaFoldDB" id="A0AAV5V370"/>
<dbReference type="EMBL" id="BTSY01000002">
    <property type="protein sequence ID" value="GMT13004.1"/>
    <property type="molecule type" value="Genomic_DNA"/>
</dbReference>
<feature type="transmembrane region" description="Helical" evidence="1">
    <location>
        <begin position="22"/>
        <end position="41"/>
    </location>
</feature>
<comment type="caution">
    <text evidence="2">The sequence shown here is derived from an EMBL/GenBank/DDBJ whole genome shotgun (WGS) entry which is preliminary data.</text>
</comment>
<name>A0AAV5V370_9BILA</name>